<dbReference type="OMA" id="MNKMNDY"/>
<dbReference type="Pfam" id="PF15243">
    <property type="entry name" value="ANAPC15"/>
    <property type="match status" value="1"/>
</dbReference>
<dbReference type="InterPro" id="IPR026182">
    <property type="entry name" value="ANAPC15"/>
</dbReference>
<reference evidence="2 3" key="1">
    <citation type="journal article" date="2016" name="Genome Biol. Evol.">
        <title>Gene Family Evolution Reflects Adaptation to Soil Environmental Stressors in the Genome of the Collembolan Orchesella cincta.</title>
        <authorList>
            <person name="Faddeeva-Vakhrusheva A."/>
            <person name="Derks M.F."/>
            <person name="Anvar S.Y."/>
            <person name="Agamennone V."/>
            <person name="Suring W."/>
            <person name="Smit S."/>
            <person name="van Straalen N.M."/>
            <person name="Roelofs D."/>
        </authorList>
    </citation>
    <scope>NUCLEOTIDE SEQUENCE [LARGE SCALE GENOMIC DNA]</scope>
    <source>
        <tissue evidence="2">Mixed pool</tissue>
    </source>
</reference>
<evidence type="ECO:0000313" key="2">
    <source>
        <dbReference type="EMBL" id="ODN03839.1"/>
    </source>
</evidence>
<protein>
    <submittedName>
        <fullName evidence="2">Uncharacterized protein</fullName>
    </submittedName>
</protein>
<name>A0A1D2NF18_ORCCI</name>
<evidence type="ECO:0000256" key="1">
    <source>
        <dbReference type="SAM" id="MobiDB-lite"/>
    </source>
</evidence>
<dbReference type="Proteomes" id="UP000094527">
    <property type="component" value="Unassembled WGS sequence"/>
</dbReference>
<dbReference type="AlphaFoldDB" id="A0A1D2NF18"/>
<dbReference type="EMBL" id="LJIJ01000062">
    <property type="protein sequence ID" value="ODN03839.1"/>
    <property type="molecule type" value="Genomic_DNA"/>
</dbReference>
<gene>
    <name evidence="2" type="ORF">Ocin01_02855</name>
</gene>
<organism evidence="2 3">
    <name type="scientific">Orchesella cincta</name>
    <name type="common">Springtail</name>
    <name type="synonym">Podura cincta</name>
    <dbReference type="NCBI Taxonomy" id="48709"/>
    <lineage>
        <taxon>Eukaryota</taxon>
        <taxon>Metazoa</taxon>
        <taxon>Ecdysozoa</taxon>
        <taxon>Arthropoda</taxon>
        <taxon>Hexapoda</taxon>
        <taxon>Collembola</taxon>
        <taxon>Entomobryomorpha</taxon>
        <taxon>Entomobryoidea</taxon>
        <taxon>Orchesellidae</taxon>
        <taxon>Orchesellinae</taxon>
        <taxon>Orchesella</taxon>
    </lineage>
</organism>
<dbReference type="GO" id="GO:0090266">
    <property type="term" value="P:regulation of mitotic cell cycle spindle assembly checkpoint"/>
    <property type="evidence" value="ECO:0007669"/>
    <property type="project" value="InterPro"/>
</dbReference>
<evidence type="ECO:0000313" key="3">
    <source>
        <dbReference type="Proteomes" id="UP000094527"/>
    </source>
</evidence>
<proteinExistence type="predicted"/>
<feature type="compositionally biased region" description="Acidic residues" evidence="1">
    <location>
        <begin position="66"/>
        <end position="102"/>
    </location>
</feature>
<dbReference type="STRING" id="48709.A0A1D2NF18"/>
<sequence length="108" mass="12529">MVNMGQRPLTEKTIPSLVSALWFSFDSAEEDKELWILEQEVSSELERVEQRHCETLPVGKSGNESYVDEDEDEDEEEDDNDDEESESHDDDDDEEIDMDVEDHDSPTF</sequence>
<dbReference type="GO" id="GO:0005680">
    <property type="term" value="C:anaphase-promoting complex"/>
    <property type="evidence" value="ECO:0007669"/>
    <property type="project" value="InterPro"/>
</dbReference>
<feature type="region of interest" description="Disordered" evidence="1">
    <location>
        <begin position="53"/>
        <end position="108"/>
    </location>
</feature>
<accession>A0A1D2NF18</accession>
<comment type="caution">
    <text evidence="2">The sequence shown here is derived from an EMBL/GenBank/DDBJ whole genome shotgun (WGS) entry which is preliminary data.</text>
</comment>
<keyword evidence="3" id="KW-1185">Reference proteome</keyword>